<dbReference type="Gene3D" id="3.30.565.10">
    <property type="entry name" value="Histidine kinase-like ATPase, C-terminal domain"/>
    <property type="match status" value="1"/>
</dbReference>
<dbReference type="Pfam" id="PF00512">
    <property type="entry name" value="HisKA"/>
    <property type="match status" value="1"/>
</dbReference>
<dbReference type="PROSITE" id="PS50885">
    <property type="entry name" value="HAMP"/>
    <property type="match status" value="1"/>
</dbReference>
<feature type="transmembrane region" description="Helical" evidence="12">
    <location>
        <begin position="180"/>
        <end position="199"/>
    </location>
</feature>
<keyword evidence="16" id="KW-1185">Reference proteome</keyword>
<dbReference type="PRINTS" id="PR00344">
    <property type="entry name" value="BCTRLSENSOR"/>
</dbReference>
<dbReference type="Pfam" id="PF02518">
    <property type="entry name" value="HATPase_c"/>
    <property type="match status" value="1"/>
</dbReference>
<sequence length="486" mass="56174">MKEKHEETSVGKKWWLIISTTIFLLLTLVTVGFLGFELQYYQSQKIALTEKYREQLSEKLSEYEAPLTSANIVATLNQNNSYQKDKDSVYQKKFYINDQQFNVQVYGTNRKEIFRTQTWNDGEVIGNEAKNQVKKLKNGQTIFQTSMPIISNKSRVLIGYLAITNRLDNLKQLKDELNQLVLSILFISAIIAIVLGYLLSNQMTKPIKKIQEIISSISEENISTKRIKVSEKNDEFAIVSEHFNELLDKISFYIEQQKHFVEDVSHELRTPVAIVEGHLKLLNRWGKDDPEVLEESLQASLVELQRMKTLVQEMLDLSRAPQVKEQYKDATTNVTEVAKQVVHNFRVLYPEFTFTFDDDLKRDLWIPIYLNHLEQVVIILMDNAVKYSLDRKEIILSLSKGEEHVEIAVQDFGMGMTEEDRKKVFSRFYRVDKARSRERGGNGLGLSIAKELIESYDGEISVTTLLNHGSIFKITLPLTKKDKGKK</sequence>
<comment type="caution">
    <text evidence="15">The sequence shown here is derived from an EMBL/GenBank/DDBJ whole genome shotgun (WGS) entry which is preliminary data.</text>
</comment>
<dbReference type="HOGENOM" id="CLU_000445_89_6_9"/>
<dbReference type="SUPFAM" id="SSF55874">
    <property type="entry name" value="ATPase domain of HSP90 chaperone/DNA topoisomerase II/histidine kinase"/>
    <property type="match status" value="1"/>
</dbReference>
<feature type="domain" description="Histidine kinase" evidence="13">
    <location>
        <begin position="263"/>
        <end position="480"/>
    </location>
</feature>
<dbReference type="GO" id="GO:0000155">
    <property type="term" value="F:phosphorelay sensor kinase activity"/>
    <property type="evidence" value="ECO:0007669"/>
    <property type="project" value="InterPro"/>
</dbReference>
<dbReference type="Pfam" id="PF18719">
    <property type="entry name" value="ArlS_N"/>
    <property type="match status" value="1"/>
</dbReference>
<comment type="catalytic activity">
    <reaction evidence="1">
        <text>ATP + protein L-histidine = ADP + protein N-phospho-L-histidine.</text>
        <dbReference type="EC" id="2.7.13.3"/>
    </reaction>
</comment>
<evidence type="ECO:0000256" key="3">
    <source>
        <dbReference type="ARBA" id="ARBA00012438"/>
    </source>
</evidence>
<dbReference type="GO" id="GO:0016020">
    <property type="term" value="C:membrane"/>
    <property type="evidence" value="ECO:0007669"/>
    <property type="project" value="UniProtKB-SubCell"/>
</dbReference>
<evidence type="ECO:0000256" key="11">
    <source>
        <dbReference type="ARBA" id="ARBA00023136"/>
    </source>
</evidence>
<dbReference type="PANTHER" id="PTHR45528">
    <property type="entry name" value="SENSOR HISTIDINE KINASE CPXA"/>
    <property type="match status" value="1"/>
</dbReference>
<dbReference type="SMART" id="SM00388">
    <property type="entry name" value="HisKA"/>
    <property type="match status" value="1"/>
</dbReference>
<evidence type="ECO:0000313" key="16">
    <source>
        <dbReference type="Proteomes" id="UP000002939"/>
    </source>
</evidence>
<dbReference type="InterPro" id="IPR003660">
    <property type="entry name" value="HAMP_dom"/>
</dbReference>
<keyword evidence="7 12" id="KW-0812">Transmembrane</keyword>
<evidence type="ECO:0000259" key="13">
    <source>
        <dbReference type="PROSITE" id="PS50109"/>
    </source>
</evidence>
<keyword evidence="10" id="KW-0902">Two-component regulatory system</keyword>
<evidence type="ECO:0000256" key="8">
    <source>
        <dbReference type="ARBA" id="ARBA00022777"/>
    </source>
</evidence>
<evidence type="ECO:0000256" key="10">
    <source>
        <dbReference type="ARBA" id="ARBA00023012"/>
    </source>
</evidence>
<protein>
    <recommendedName>
        <fullName evidence="4">Signal transduction histidine-protein kinase ArlS</fullName>
        <ecNumber evidence="3">2.7.13.3</ecNumber>
    </recommendedName>
</protein>
<dbReference type="Gene3D" id="1.10.287.130">
    <property type="match status" value="1"/>
</dbReference>
<dbReference type="OrthoDB" id="9786919at2"/>
<dbReference type="FunFam" id="3.30.565.10:FF:000006">
    <property type="entry name" value="Sensor histidine kinase WalK"/>
    <property type="match status" value="1"/>
</dbReference>
<dbReference type="InterPro" id="IPR005467">
    <property type="entry name" value="His_kinase_dom"/>
</dbReference>
<dbReference type="Pfam" id="PF00672">
    <property type="entry name" value="HAMP"/>
    <property type="match status" value="1"/>
</dbReference>
<dbReference type="RefSeq" id="WP_006702382.1">
    <property type="nucleotide sequence ID" value="NZ_KI391971.1"/>
</dbReference>
<evidence type="ECO:0000256" key="2">
    <source>
        <dbReference type="ARBA" id="ARBA00004141"/>
    </source>
</evidence>
<evidence type="ECO:0000256" key="4">
    <source>
        <dbReference type="ARBA" id="ARBA00015735"/>
    </source>
</evidence>
<organism evidence="15 16">
    <name type="scientific">Granulicatella elegans ATCC 700633</name>
    <dbReference type="NCBI Taxonomy" id="626369"/>
    <lineage>
        <taxon>Bacteria</taxon>
        <taxon>Bacillati</taxon>
        <taxon>Bacillota</taxon>
        <taxon>Bacilli</taxon>
        <taxon>Lactobacillales</taxon>
        <taxon>Carnobacteriaceae</taxon>
        <taxon>Granulicatella</taxon>
    </lineage>
</organism>
<reference evidence="15" key="2">
    <citation type="submission" date="2011-10" db="EMBL/GenBank/DDBJ databases">
        <title>The Genome Sequence of Granulicatella elegans ATCC 700633.</title>
        <authorList>
            <consortium name="The Broad Institute Genome Sequencing Platform"/>
            <consortium name="The Broad Institute Genome Sequencing Center for Infectious Disease"/>
            <person name="Earl A."/>
            <person name="Ward D."/>
            <person name="Feldgarden M."/>
            <person name="Gevers D."/>
            <person name="Sibley C.D."/>
            <person name="Field T.R."/>
            <person name="Grinwis M."/>
            <person name="Eshaghurshan C.S."/>
            <person name="Surette M.G."/>
            <person name="Young S.K."/>
            <person name="Zeng Q."/>
            <person name="Gargeya S."/>
            <person name="Fitzgerald M."/>
            <person name="Haas B."/>
            <person name="Abouelleil A."/>
            <person name="Alvarado L."/>
            <person name="Arachchi H.M."/>
            <person name="Berlin A."/>
            <person name="Brown A."/>
            <person name="Chapman S.B."/>
            <person name="Chen Z."/>
            <person name="Dunbar C."/>
            <person name="Freedman E."/>
            <person name="Gearin G."/>
            <person name="Goldberg J."/>
            <person name="Griggs A."/>
            <person name="Gujja S."/>
            <person name="Heiman D."/>
            <person name="Howarth C."/>
            <person name="Larson L."/>
            <person name="Lui A."/>
            <person name="MacDonald P.J.P."/>
            <person name="Montmayeur A."/>
            <person name="Murphy C."/>
            <person name="Neiman D."/>
            <person name="Pearson M."/>
            <person name="Priest M."/>
            <person name="Roberts A."/>
            <person name="Saif S."/>
            <person name="Shea T."/>
            <person name="Shenoy N."/>
            <person name="Sisk P."/>
            <person name="Stolte C."/>
            <person name="Sykes S."/>
            <person name="Wortman J."/>
            <person name="Nusbaum C."/>
            <person name="Birren B."/>
        </authorList>
    </citation>
    <scope>NUCLEOTIDE SEQUENCE [LARGE SCALE GENOMIC DNA]</scope>
    <source>
        <strain evidence="15">ATCC 700633</strain>
    </source>
</reference>
<dbReference type="Gene3D" id="6.10.340.10">
    <property type="match status" value="1"/>
</dbReference>
<comment type="subcellular location">
    <subcellularLocation>
        <location evidence="2">Membrane</location>
        <topology evidence="2">Multi-pass membrane protein</topology>
    </subcellularLocation>
</comment>
<dbReference type="SMART" id="SM00304">
    <property type="entry name" value="HAMP"/>
    <property type="match status" value="1"/>
</dbReference>
<dbReference type="Proteomes" id="UP000002939">
    <property type="component" value="Unassembled WGS sequence"/>
</dbReference>
<dbReference type="CDD" id="cd00082">
    <property type="entry name" value="HisKA"/>
    <property type="match status" value="1"/>
</dbReference>
<dbReference type="InterPro" id="IPR036097">
    <property type="entry name" value="HisK_dim/P_sf"/>
</dbReference>
<dbReference type="eggNOG" id="COG5002">
    <property type="taxonomic scope" value="Bacteria"/>
</dbReference>
<dbReference type="FunFam" id="1.10.287.130:FF:000001">
    <property type="entry name" value="Two-component sensor histidine kinase"/>
    <property type="match status" value="1"/>
</dbReference>
<keyword evidence="9 12" id="KW-1133">Transmembrane helix</keyword>
<dbReference type="InterPro" id="IPR041610">
    <property type="entry name" value="ArlS_N"/>
</dbReference>
<dbReference type="EMBL" id="ACRF02000016">
    <property type="protein sequence ID" value="EEW93227.1"/>
    <property type="molecule type" value="Genomic_DNA"/>
</dbReference>
<feature type="domain" description="HAMP" evidence="14">
    <location>
        <begin position="201"/>
        <end position="255"/>
    </location>
</feature>
<dbReference type="InterPro" id="IPR004358">
    <property type="entry name" value="Sig_transdc_His_kin-like_C"/>
</dbReference>
<keyword evidence="5" id="KW-0597">Phosphoprotein</keyword>
<evidence type="ECO:0000256" key="12">
    <source>
        <dbReference type="SAM" id="Phobius"/>
    </source>
</evidence>
<dbReference type="InterPro" id="IPR050398">
    <property type="entry name" value="HssS/ArlS-like"/>
</dbReference>
<dbReference type="PROSITE" id="PS50109">
    <property type="entry name" value="HIS_KIN"/>
    <property type="match status" value="1"/>
</dbReference>
<keyword evidence="8" id="KW-0418">Kinase</keyword>
<evidence type="ECO:0000313" key="15">
    <source>
        <dbReference type="EMBL" id="EEW93227.1"/>
    </source>
</evidence>
<evidence type="ECO:0000256" key="5">
    <source>
        <dbReference type="ARBA" id="ARBA00022553"/>
    </source>
</evidence>
<reference evidence="15" key="1">
    <citation type="submission" date="2009-09" db="EMBL/GenBank/DDBJ databases">
        <authorList>
            <consortium name="The Broad Institute Genome Sequencing Platform"/>
            <person name="Ward D."/>
            <person name="Feldgarden M."/>
            <person name="Earl A."/>
            <person name="Young S.K."/>
            <person name="Zeng Q."/>
            <person name="Koehrsen M."/>
            <person name="Alvarado L."/>
            <person name="Berlin A."/>
            <person name="Bochicchio J."/>
            <person name="Borenstein D."/>
            <person name="Chapman S.B."/>
            <person name="Chen Z."/>
            <person name="Engels R."/>
            <person name="Freedman E."/>
            <person name="Gellesch M."/>
            <person name="Goldberg J."/>
            <person name="Griggs A."/>
            <person name="Gujja S."/>
            <person name="Heilman E."/>
            <person name="Heiman D."/>
            <person name="Hepburn T."/>
            <person name="Howarth C."/>
            <person name="Jen D."/>
            <person name="Larson L."/>
            <person name="Lewis B."/>
            <person name="Mehta T."/>
            <person name="Park D."/>
            <person name="Pearson M."/>
            <person name="Roberts A."/>
            <person name="Saif S."/>
            <person name="Shea T."/>
            <person name="Shenoy N."/>
            <person name="Sisk P."/>
            <person name="Stolte C."/>
            <person name="Sykes S."/>
            <person name="Thomson T."/>
            <person name="Walk T."/>
            <person name="White J."/>
            <person name="Yandava C."/>
            <person name="Sibley C.D."/>
            <person name="Field T.R."/>
            <person name="Grinwis M."/>
            <person name="Eshaghurshan C.S."/>
            <person name="Surette M.G."/>
            <person name="Haas B."/>
            <person name="Nusbaum C."/>
            <person name="Birren B."/>
        </authorList>
    </citation>
    <scope>NUCLEOTIDE SEQUENCE [LARGE SCALE GENOMIC DNA]</scope>
    <source>
        <strain evidence="15">ATCC 700633</strain>
    </source>
</reference>
<dbReference type="CDD" id="cd06225">
    <property type="entry name" value="HAMP"/>
    <property type="match status" value="1"/>
</dbReference>
<dbReference type="InterPro" id="IPR003594">
    <property type="entry name" value="HATPase_dom"/>
</dbReference>
<evidence type="ECO:0000256" key="6">
    <source>
        <dbReference type="ARBA" id="ARBA00022679"/>
    </source>
</evidence>
<evidence type="ECO:0000259" key="14">
    <source>
        <dbReference type="PROSITE" id="PS50885"/>
    </source>
</evidence>
<evidence type="ECO:0000256" key="7">
    <source>
        <dbReference type="ARBA" id="ARBA00022692"/>
    </source>
</evidence>
<accession>D0BJH4</accession>
<evidence type="ECO:0000256" key="9">
    <source>
        <dbReference type="ARBA" id="ARBA00022989"/>
    </source>
</evidence>
<dbReference type="SUPFAM" id="SSF47384">
    <property type="entry name" value="Homodimeric domain of signal transducing histidine kinase"/>
    <property type="match status" value="1"/>
</dbReference>
<feature type="transmembrane region" description="Helical" evidence="12">
    <location>
        <begin position="14"/>
        <end position="36"/>
    </location>
</feature>
<keyword evidence="11 12" id="KW-0472">Membrane</keyword>
<dbReference type="STRING" id="626369.HMPREF0446_00109"/>
<dbReference type="SMART" id="SM00387">
    <property type="entry name" value="HATPase_c"/>
    <property type="match status" value="1"/>
</dbReference>
<dbReference type="AlphaFoldDB" id="D0BJH4"/>
<name>D0BJH4_9LACT</name>
<dbReference type="InterPro" id="IPR036890">
    <property type="entry name" value="HATPase_C_sf"/>
</dbReference>
<dbReference type="EC" id="2.7.13.3" evidence="3"/>
<keyword evidence="6" id="KW-0808">Transferase</keyword>
<evidence type="ECO:0000256" key="1">
    <source>
        <dbReference type="ARBA" id="ARBA00000085"/>
    </source>
</evidence>
<gene>
    <name evidence="15" type="ORF">HMPREF0446_00109</name>
</gene>
<dbReference type="PANTHER" id="PTHR45528:SF12">
    <property type="entry name" value="SENSOR HISTIDINE KINASE ARSS"/>
    <property type="match status" value="1"/>
</dbReference>
<dbReference type="InterPro" id="IPR003661">
    <property type="entry name" value="HisK_dim/P_dom"/>
</dbReference>
<proteinExistence type="predicted"/>